<dbReference type="EMBL" id="MZ398244">
    <property type="protein sequence ID" value="QYC97040.1"/>
    <property type="molecule type" value="Genomic_DNA"/>
</dbReference>
<evidence type="ECO:0000313" key="1">
    <source>
        <dbReference type="EMBL" id="QYC97040.1"/>
    </source>
</evidence>
<name>A0AC61NGV6_9CAUD</name>
<reference evidence="1" key="1">
    <citation type="submission" date="2021-06" db="EMBL/GenBank/DDBJ databases">
        <authorList>
            <person name="Tian F."/>
            <person name="Li J."/>
            <person name="Li F."/>
            <person name="Tong Y."/>
        </authorList>
    </citation>
    <scope>NUCLEOTIDE SEQUENCE</scope>
</reference>
<proteinExistence type="predicted"/>
<dbReference type="Proteomes" id="UP000826845">
    <property type="component" value="Segment"/>
</dbReference>
<organism evidence="1 2">
    <name type="scientific">Klebsiella phage IME184</name>
    <dbReference type="NCBI Taxonomy" id="2860373"/>
    <lineage>
        <taxon>Viruses</taxon>
        <taxon>Duplodnaviria</taxon>
        <taxon>Heunggongvirae</taxon>
        <taxon>Uroviricota</taxon>
        <taxon>Caudoviricetes</taxon>
        <taxon>Autographivirales</taxon>
        <taxon>Autosignataviridae</taxon>
        <taxon>Molineuxvirinae</taxon>
        <taxon>Ulipvirus</taxon>
        <taxon>Ulipvirus IME184</taxon>
    </lineage>
</organism>
<keyword evidence="2" id="KW-1185">Reference proteome</keyword>
<evidence type="ECO:0000313" key="2">
    <source>
        <dbReference type="Proteomes" id="UP000826845"/>
    </source>
</evidence>
<accession>A0AC61NGV6</accession>
<protein>
    <submittedName>
        <fullName evidence="1">Uncharacterized protein</fullName>
    </submittedName>
</protein>
<sequence>MKLLKSKKVIAALVGLVAALVSVGMGVDFGSGTASGVTEVICQAITCE</sequence>